<keyword evidence="2 3" id="KW-0479">Metal-binding</keyword>
<gene>
    <name evidence="4" type="ORF">SAMN05216167_11022</name>
</gene>
<dbReference type="Pfam" id="PF01784">
    <property type="entry name" value="DUF34_NIF3"/>
    <property type="match status" value="1"/>
</dbReference>
<dbReference type="InterPro" id="IPR002678">
    <property type="entry name" value="DUF34/NIF3"/>
</dbReference>
<evidence type="ECO:0000256" key="2">
    <source>
        <dbReference type="ARBA" id="ARBA00022723"/>
    </source>
</evidence>
<dbReference type="GO" id="GO:0046872">
    <property type="term" value="F:metal ion binding"/>
    <property type="evidence" value="ECO:0007669"/>
    <property type="project" value="UniProtKB-KW"/>
</dbReference>
<comment type="similarity">
    <text evidence="1">Belongs to the GTP cyclohydrolase I type 2/NIF3 family.</text>
</comment>
<dbReference type="OrthoDB" id="9800881at2"/>
<evidence type="ECO:0000313" key="4">
    <source>
        <dbReference type="EMBL" id="SFE07412.1"/>
    </source>
</evidence>
<protein>
    <submittedName>
        <fullName evidence="4">NIF3 (NGG1p interacting factor 3)</fullName>
    </submittedName>
</protein>
<dbReference type="STRING" id="662367.SAMN05216167_11022"/>
<feature type="binding site" evidence="3">
    <location>
        <position position="225"/>
    </location>
    <ligand>
        <name>a divalent metal cation</name>
        <dbReference type="ChEBI" id="CHEBI:60240"/>
        <label>1</label>
    </ligand>
</feature>
<sequence>MNTSHPFLHEIDDYLHTELATARYPDDEQGGIYHSSERPVKRLGLLLEPFSGLPVWVKETQVDGLWIHRHWQLDLTALPPDVGIVAHHLPFDETLTIGYNLRLSRKLGAIGDPEPLGYKQSNSSTGELLPDRPIGMLIDVARHEFDIWLDTCKRIFGGYERAEAGLDSVVEQATSYRVAVVGAMTDALVREAAERGAQVYLTGAYRKPAQQAVDECGMAVVAVGHRRSEEWGLKELADLLHERWSIDCYIHQSTAISRL</sequence>
<dbReference type="EMBL" id="FOLQ01000010">
    <property type="protein sequence ID" value="SFE07412.1"/>
    <property type="molecule type" value="Genomic_DNA"/>
</dbReference>
<dbReference type="Proteomes" id="UP000198598">
    <property type="component" value="Unassembled WGS sequence"/>
</dbReference>
<accession>A0A1I1XJD2</accession>
<dbReference type="PANTHER" id="PTHR13799:SF14">
    <property type="entry name" value="GTP CYCLOHYDROLASE 1 TYPE 2 HOMOLOG"/>
    <property type="match status" value="1"/>
</dbReference>
<keyword evidence="5" id="KW-1185">Reference proteome</keyword>
<reference evidence="4 5" key="1">
    <citation type="submission" date="2016-10" db="EMBL/GenBank/DDBJ databases">
        <authorList>
            <person name="de Groot N.N."/>
        </authorList>
    </citation>
    <scope>NUCLEOTIDE SEQUENCE [LARGE SCALE GENOMIC DNA]</scope>
    <source>
        <strain evidence="4 5">DSM 26130</strain>
    </source>
</reference>
<dbReference type="Gene3D" id="3.40.1390.30">
    <property type="entry name" value="NIF3 (NGG1p interacting factor 3)-like"/>
    <property type="match status" value="2"/>
</dbReference>
<dbReference type="SUPFAM" id="SSF102705">
    <property type="entry name" value="NIF3 (NGG1p interacting factor 3)-like"/>
    <property type="match status" value="1"/>
</dbReference>
<organism evidence="4 5">
    <name type="scientific">Spirosoma endophyticum</name>
    <dbReference type="NCBI Taxonomy" id="662367"/>
    <lineage>
        <taxon>Bacteria</taxon>
        <taxon>Pseudomonadati</taxon>
        <taxon>Bacteroidota</taxon>
        <taxon>Cytophagia</taxon>
        <taxon>Cytophagales</taxon>
        <taxon>Cytophagaceae</taxon>
        <taxon>Spirosoma</taxon>
    </lineage>
</organism>
<evidence type="ECO:0000256" key="3">
    <source>
        <dbReference type="PIRSR" id="PIRSR602678-1"/>
    </source>
</evidence>
<proteinExistence type="inferred from homology"/>
<dbReference type="GO" id="GO:0005737">
    <property type="term" value="C:cytoplasm"/>
    <property type="evidence" value="ECO:0007669"/>
    <property type="project" value="TreeGrafter"/>
</dbReference>
<dbReference type="RefSeq" id="WP_093830222.1">
    <property type="nucleotide sequence ID" value="NZ_FOLQ01000010.1"/>
</dbReference>
<dbReference type="InterPro" id="IPR036069">
    <property type="entry name" value="DUF34/NIF3_sf"/>
</dbReference>
<dbReference type="AlphaFoldDB" id="A0A1I1XJD2"/>
<evidence type="ECO:0000256" key="1">
    <source>
        <dbReference type="ARBA" id="ARBA00006964"/>
    </source>
</evidence>
<feature type="binding site" evidence="3">
    <location>
        <position position="229"/>
    </location>
    <ligand>
        <name>a divalent metal cation</name>
        <dbReference type="ChEBI" id="CHEBI:60240"/>
        <label>1</label>
    </ligand>
</feature>
<name>A0A1I1XJD2_9BACT</name>
<evidence type="ECO:0000313" key="5">
    <source>
        <dbReference type="Proteomes" id="UP000198598"/>
    </source>
</evidence>
<dbReference type="PANTHER" id="PTHR13799">
    <property type="entry name" value="NGG1 INTERACTING FACTOR 3"/>
    <property type="match status" value="1"/>
</dbReference>